<dbReference type="GO" id="GO:0005737">
    <property type="term" value="C:cytoplasm"/>
    <property type="evidence" value="ECO:0007669"/>
    <property type="project" value="UniProtKB-SubCell"/>
</dbReference>
<dbReference type="InterPro" id="IPR041263">
    <property type="entry name" value="Gasdermin_PUB"/>
</dbReference>
<accession>A0A6P7JBD3</accession>
<feature type="domain" description="Gasdermin PUB" evidence="13">
    <location>
        <begin position="260"/>
        <end position="380"/>
    </location>
</feature>
<reference evidence="15" key="1">
    <citation type="submission" date="2025-08" db="UniProtKB">
        <authorList>
            <consortium name="RefSeq"/>
        </authorList>
    </citation>
    <scope>IDENTIFICATION</scope>
</reference>
<evidence type="ECO:0000256" key="1">
    <source>
        <dbReference type="ARBA" id="ARBA00004496"/>
    </source>
</evidence>
<keyword evidence="6" id="KW-0963">Cytoplasm</keyword>
<feature type="domain" description="Gasdermin pore forming" evidence="12">
    <location>
        <begin position="7"/>
        <end position="227"/>
    </location>
</feature>
<keyword evidence="14" id="KW-1185">Reference proteome</keyword>
<evidence type="ECO:0000256" key="7">
    <source>
        <dbReference type="ARBA" id="ARBA00022590"/>
    </source>
</evidence>
<keyword evidence="8" id="KW-0812">Transmembrane</keyword>
<dbReference type="GO" id="GO:0005886">
    <property type="term" value="C:plasma membrane"/>
    <property type="evidence" value="ECO:0007669"/>
    <property type="project" value="UniProtKB-SubCell"/>
</dbReference>
<protein>
    <submittedName>
        <fullName evidence="15">Uncharacterized protein LOC114443892 isoform X1</fullName>
    </submittedName>
</protein>
<dbReference type="InterPro" id="IPR040460">
    <property type="entry name" value="Gasdermin_pore"/>
</dbReference>
<evidence type="ECO:0000256" key="4">
    <source>
        <dbReference type="ARBA" id="ARBA00022452"/>
    </source>
</evidence>
<evidence type="ECO:0000256" key="3">
    <source>
        <dbReference type="ARBA" id="ARBA00009279"/>
    </source>
</evidence>
<keyword evidence="5" id="KW-1003">Cell membrane</keyword>
<organism evidence="14 15">
    <name type="scientific">Parambassis ranga</name>
    <name type="common">Indian glassy fish</name>
    <dbReference type="NCBI Taxonomy" id="210632"/>
    <lineage>
        <taxon>Eukaryota</taxon>
        <taxon>Metazoa</taxon>
        <taxon>Chordata</taxon>
        <taxon>Craniata</taxon>
        <taxon>Vertebrata</taxon>
        <taxon>Euteleostomi</taxon>
        <taxon>Actinopterygii</taxon>
        <taxon>Neopterygii</taxon>
        <taxon>Teleostei</taxon>
        <taxon>Neoteleostei</taxon>
        <taxon>Acanthomorphata</taxon>
        <taxon>Ovalentaria</taxon>
        <taxon>Ambassidae</taxon>
        <taxon>Parambassis</taxon>
    </lineage>
</organism>
<dbReference type="Pfam" id="PF17708">
    <property type="entry name" value="Gasdermin_C"/>
    <property type="match status" value="1"/>
</dbReference>
<dbReference type="GeneID" id="114443892"/>
<comment type="subcellular location">
    <subcellularLocation>
        <location evidence="2">Cell membrane</location>
        <topology evidence="2">Multi-pass membrane protein</topology>
    </subcellularLocation>
    <subcellularLocation>
        <location evidence="1">Cytoplasm</location>
    </subcellularLocation>
</comment>
<name>A0A6P7JBD3_9TELE</name>
<dbReference type="InterPro" id="IPR042377">
    <property type="entry name" value="GSDME"/>
</dbReference>
<dbReference type="InParanoid" id="A0A6P7JBD3"/>
<dbReference type="RefSeq" id="XP_028274043.1">
    <property type="nucleotide sequence ID" value="XM_028418242.1"/>
</dbReference>
<dbReference type="AlphaFoldDB" id="A0A6P7JBD3"/>
<evidence type="ECO:0000259" key="13">
    <source>
        <dbReference type="Pfam" id="PF17708"/>
    </source>
</evidence>
<evidence type="ECO:0000313" key="15">
    <source>
        <dbReference type="RefSeq" id="XP_028274043.1"/>
    </source>
</evidence>
<evidence type="ECO:0000259" key="12">
    <source>
        <dbReference type="Pfam" id="PF04598"/>
    </source>
</evidence>
<keyword evidence="11" id="KW-0449">Lipoprotein</keyword>
<dbReference type="Proteomes" id="UP000515145">
    <property type="component" value="Chromosome 12"/>
</dbReference>
<dbReference type="Pfam" id="PF04598">
    <property type="entry name" value="Gasdermin"/>
    <property type="match status" value="1"/>
</dbReference>
<evidence type="ECO:0000256" key="8">
    <source>
        <dbReference type="ARBA" id="ARBA00022692"/>
    </source>
</evidence>
<sequence>MNKDKNMFSAATKAVVRSLGARDLINNSSVSDQWQLLTLVRVTESPFPLSRTKYMKLDCTLTDLIDSDFSPQLEDRVLVEGFSMSRQSGGCGRAGGGVDEARLHLRAGLDSVDSMSAVSLMSQEVDVITLSEQLNDLKVRPNKVKRITLNERQHLAFVRQRVYNLAPVSFTSKAEKDVSMCGRFIEYVCLQGKAQTKHLTGYKLPENSTIAYGLKMIHIEDGVLDIPIDHTRSLTEEISLTSRQILQWCVKDITDKEVLLQPLAGLPESTRGELLRTLRQLLEDGDALSQLEDTMDQCSDGASERPQSQLAASFMDLLDVSQASSALRDAAHLLVNIMKALPDGLPALLSSCSLDTLEVFKHMVDSLKKDGQAQLPRALPRPLQEDGELRRAAYFLCLTDHLADMRDDWEFAELRPGDLLEVLCLAVLGLSLLQTHCEA</sequence>
<evidence type="ECO:0000256" key="11">
    <source>
        <dbReference type="ARBA" id="ARBA00023288"/>
    </source>
</evidence>
<keyword evidence="10" id="KW-0564">Palmitate</keyword>
<dbReference type="GO" id="GO:0012501">
    <property type="term" value="P:programmed cell death"/>
    <property type="evidence" value="ECO:0007669"/>
    <property type="project" value="UniProtKB-KW"/>
</dbReference>
<keyword evidence="9" id="KW-0472">Membrane</keyword>
<evidence type="ECO:0000313" key="14">
    <source>
        <dbReference type="Proteomes" id="UP000515145"/>
    </source>
</evidence>
<evidence type="ECO:0000256" key="9">
    <source>
        <dbReference type="ARBA" id="ARBA00023136"/>
    </source>
</evidence>
<proteinExistence type="inferred from homology"/>
<evidence type="ECO:0000256" key="5">
    <source>
        <dbReference type="ARBA" id="ARBA00022475"/>
    </source>
</evidence>
<dbReference type="OrthoDB" id="8445642at2759"/>
<dbReference type="PANTHER" id="PTHR15207">
    <property type="entry name" value="NONSYNDROMIC HEARING IMPAIRMENT PROTEIN"/>
    <property type="match status" value="1"/>
</dbReference>
<gene>
    <name evidence="15" type="primary">LOC114443892</name>
</gene>
<evidence type="ECO:0000256" key="6">
    <source>
        <dbReference type="ARBA" id="ARBA00022490"/>
    </source>
</evidence>
<keyword evidence="7" id="KW-1210">Necrosis</keyword>
<evidence type="ECO:0000256" key="10">
    <source>
        <dbReference type="ARBA" id="ARBA00023139"/>
    </source>
</evidence>
<dbReference type="PANTHER" id="PTHR15207:SF3">
    <property type="entry name" value="DEAFNESS, AUTOSOMAL DOMINANT 5-RELATED"/>
    <property type="match status" value="1"/>
</dbReference>
<comment type="similarity">
    <text evidence="3">Belongs to the gasdermin family.</text>
</comment>
<evidence type="ECO:0000256" key="2">
    <source>
        <dbReference type="ARBA" id="ARBA00004651"/>
    </source>
</evidence>
<keyword evidence="4" id="KW-1134">Transmembrane beta strand</keyword>